<dbReference type="Pfam" id="PF03798">
    <property type="entry name" value="TRAM_LAG1_CLN8"/>
    <property type="match status" value="1"/>
</dbReference>
<comment type="caution">
    <text evidence="8">The sequence shown here is derived from an EMBL/GenBank/DDBJ whole genome shotgun (WGS) entry which is preliminary data.</text>
</comment>
<feature type="transmembrane region" description="Helical" evidence="6">
    <location>
        <begin position="123"/>
        <end position="143"/>
    </location>
</feature>
<proteinExistence type="predicted"/>
<dbReference type="InterPro" id="IPR006634">
    <property type="entry name" value="TLC-dom"/>
</dbReference>
<protein>
    <recommendedName>
        <fullName evidence="7">TLC domain-containing protein</fullName>
    </recommendedName>
</protein>
<evidence type="ECO:0000256" key="3">
    <source>
        <dbReference type="ARBA" id="ARBA00022989"/>
    </source>
</evidence>
<name>A0AAN8KHQ4_PATCE</name>
<evidence type="ECO:0000256" key="1">
    <source>
        <dbReference type="ARBA" id="ARBA00004141"/>
    </source>
</evidence>
<evidence type="ECO:0000256" key="5">
    <source>
        <dbReference type="PROSITE-ProRule" id="PRU00205"/>
    </source>
</evidence>
<dbReference type="GO" id="GO:0005783">
    <property type="term" value="C:endoplasmic reticulum"/>
    <property type="evidence" value="ECO:0007669"/>
    <property type="project" value="TreeGrafter"/>
</dbReference>
<keyword evidence="4 5" id="KW-0472">Membrane</keyword>
<comment type="subcellular location">
    <subcellularLocation>
        <location evidence="1">Membrane</location>
        <topology evidence="1">Multi-pass membrane protein</topology>
    </subcellularLocation>
</comment>
<evidence type="ECO:0000259" key="7">
    <source>
        <dbReference type="PROSITE" id="PS50922"/>
    </source>
</evidence>
<dbReference type="GO" id="GO:0055088">
    <property type="term" value="P:lipid homeostasis"/>
    <property type="evidence" value="ECO:0007669"/>
    <property type="project" value="TreeGrafter"/>
</dbReference>
<gene>
    <name evidence="8" type="ORF">SNE40_003275</name>
</gene>
<dbReference type="Proteomes" id="UP001347796">
    <property type="component" value="Unassembled WGS sequence"/>
</dbReference>
<feature type="transmembrane region" description="Helical" evidence="6">
    <location>
        <begin position="222"/>
        <end position="245"/>
    </location>
</feature>
<keyword evidence="9" id="KW-1185">Reference proteome</keyword>
<reference evidence="8 9" key="1">
    <citation type="submission" date="2024-01" db="EMBL/GenBank/DDBJ databases">
        <title>The genome of the rayed Mediterranean limpet Patella caerulea (Linnaeus, 1758).</title>
        <authorList>
            <person name="Anh-Thu Weber A."/>
            <person name="Halstead-Nussloch G."/>
        </authorList>
    </citation>
    <scope>NUCLEOTIDE SEQUENCE [LARGE SCALE GENOMIC DNA]</scope>
    <source>
        <strain evidence="8">AATW-2023a</strain>
        <tissue evidence="8">Whole specimen</tissue>
    </source>
</reference>
<sequence>MELMLCLFSGCIFFPACFIIVNAYLNYFITYKLEKDDIANISEKCVSSIQAICSCVVGLVIVKSCQDIIHDRHWLTNSYTCFGLPYFVYDTWAMYNSHYHHHREIQTWPISQKMLHYMKHTKLLLLHHLFFPLLFSPVILHFRQGLGDFYIGVFYMIEITIPFISARQVMIQLKLTEYPSYKVVGLSMIAVFFISRILVFPFLYWSHSVYAKISFWKVFTNIPIKCNLGCLAVLLPQFYWLGLMIKGALKFFSKPKPTTLLQNSLKTK</sequence>
<dbReference type="EMBL" id="JAZGQO010000002">
    <property type="protein sequence ID" value="KAK6191635.1"/>
    <property type="molecule type" value="Genomic_DNA"/>
</dbReference>
<evidence type="ECO:0000313" key="9">
    <source>
        <dbReference type="Proteomes" id="UP001347796"/>
    </source>
</evidence>
<feature type="transmembrane region" description="Helical" evidence="6">
    <location>
        <begin position="149"/>
        <end position="171"/>
    </location>
</feature>
<dbReference type="PANTHER" id="PTHR13439:SF66">
    <property type="entry name" value="BCDNA.GH12326"/>
    <property type="match status" value="1"/>
</dbReference>
<dbReference type="PANTHER" id="PTHR13439">
    <property type="entry name" value="CT120 PROTEIN"/>
    <property type="match status" value="1"/>
</dbReference>
<evidence type="ECO:0000256" key="6">
    <source>
        <dbReference type="SAM" id="Phobius"/>
    </source>
</evidence>
<dbReference type="AlphaFoldDB" id="A0AAN8KHQ4"/>
<feature type="transmembrane region" description="Helical" evidence="6">
    <location>
        <begin position="183"/>
        <end position="202"/>
    </location>
</feature>
<dbReference type="GO" id="GO:0016020">
    <property type="term" value="C:membrane"/>
    <property type="evidence" value="ECO:0007669"/>
    <property type="project" value="UniProtKB-SubCell"/>
</dbReference>
<organism evidence="8 9">
    <name type="scientific">Patella caerulea</name>
    <name type="common">Rayed Mediterranean limpet</name>
    <dbReference type="NCBI Taxonomy" id="87958"/>
    <lineage>
        <taxon>Eukaryota</taxon>
        <taxon>Metazoa</taxon>
        <taxon>Spiralia</taxon>
        <taxon>Lophotrochozoa</taxon>
        <taxon>Mollusca</taxon>
        <taxon>Gastropoda</taxon>
        <taxon>Patellogastropoda</taxon>
        <taxon>Patelloidea</taxon>
        <taxon>Patellidae</taxon>
        <taxon>Patella</taxon>
    </lineage>
</organism>
<accession>A0AAN8KHQ4</accession>
<evidence type="ECO:0000313" key="8">
    <source>
        <dbReference type="EMBL" id="KAK6191635.1"/>
    </source>
</evidence>
<dbReference type="SMART" id="SM00724">
    <property type="entry name" value="TLC"/>
    <property type="match status" value="1"/>
</dbReference>
<feature type="domain" description="TLC" evidence="7">
    <location>
        <begin position="36"/>
        <end position="253"/>
    </location>
</feature>
<keyword evidence="2 5" id="KW-0812">Transmembrane</keyword>
<evidence type="ECO:0000256" key="4">
    <source>
        <dbReference type="ARBA" id="ARBA00023136"/>
    </source>
</evidence>
<evidence type="ECO:0000256" key="2">
    <source>
        <dbReference type="ARBA" id="ARBA00022692"/>
    </source>
</evidence>
<dbReference type="InterPro" id="IPR050846">
    <property type="entry name" value="TLCD"/>
</dbReference>
<dbReference type="PROSITE" id="PS50922">
    <property type="entry name" value="TLC"/>
    <property type="match status" value="1"/>
</dbReference>
<keyword evidence="3 6" id="KW-1133">Transmembrane helix</keyword>
<feature type="transmembrane region" description="Helical" evidence="6">
    <location>
        <begin position="6"/>
        <end position="25"/>
    </location>
</feature>